<name>A0A1J5G036_9BACT</name>
<comment type="caution">
    <text evidence="1">The sequence shown here is derived from an EMBL/GenBank/DDBJ whole genome shotgun (WGS) entry which is preliminary data.</text>
</comment>
<gene>
    <name evidence="1" type="ORF">AUK15_01095</name>
</gene>
<dbReference type="Proteomes" id="UP000182059">
    <property type="component" value="Unassembled WGS sequence"/>
</dbReference>
<proteinExistence type="predicted"/>
<evidence type="ECO:0000313" key="2">
    <source>
        <dbReference type="Proteomes" id="UP000182059"/>
    </source>
</evidence>
<evidence type="ECO:0000313" key="1">
    <source>
        <dbReference type="EMBL" id="OIP65921.1"/>
    </source>
</evidence>
<organism evidence="1 2">
    <name type="scientific">Candidatus Nomurabacteria bacterium CG2_30_43_9</name>
    <dbReference type="NCBI Taxonomy" id="1805283"/>
    <lineage>
        <taxon>Bacteria</taxon>
        <taxon>Candidatus Nomuraibacteriota</taxon>
    </lineage>
</organism>
<protein>
    <submittedName>
        <fullName evidence="1">Uncharacterized protein</fullName>
    </submittedName>
</protein>
<dbReference type="EMBL" id="MNYX01000030">
    <property type="protein sequence ID" value="OIP65921.1"/>
    <property type="molecule type" value="Genomic_DNA"/>
</dbReference>
<dbReference type="AlphaFoldDB" id="A0A1J5G036"/>
<sequence>MYAHYVDRFGRVGFYEYNVKTTTMILLPNTSTFLADESKYRGNTPMISVGVDAKFPNKISLRFDGQRTGAFSIFRL</sequence>
<reference evidence="1 2" key="1">
    <citation type="journal article" date="2016" name="Environ. Microbiol.">
        <title>Genomic resolution of a cold subsurface aquifer community provides metabolic insights for novel microbes adapted to high CO concentrations.</title>
        <authorList>
            <person name="Probst A.J."/>
            <person name="Castelle C.J."/>
            <person name="Singh A."/>
            <person name="Brown C.T."/>
            <person name="Anantharaman K."/>
            <person name="Sharon I."/>
            <person name="Hug L.A."/>
            <person name="Burstein D."/>
            <person name="Emerson J.B."/>
            <person name="Thomas B.C."/>
            <person name="Banfield J.F."/>
        </authorList>
    </citation>
    <scope>NUCLEOTIDE SEQUENCE [LARGE SCALE GENOMIC DNA]</scope>
    <source>
        <strain evidence="1">CG2_30_43_9</strain>
    </source>
</reference>
<accession>A0A1J5G036</accession>